<dbReference type="EMBL" id="BARS01002119">
    <property type="protein sequence ID" value="GAF81429.1"/>
    <property type="molecule type" value="Genomic_DNA"/>
</dbReference>
<protein>
    <submittedName>
        <fullName evidence="2">Uncharacterized protein</fullName>
    </submittedName>
</protein>
<evidence type="ECO:0000313" key="2">
    <source>
        <dbReference type="EMBL" id="GAF81429.1"/>
    </source>
</evidence>
<evidence type="ECO:0000256" key="1">
    <source>
        <dbReference type="SAM" id="MobiDB-lite"/>
    </source>
</evidence>
<dbReference type="AlphaFoldDB" id="X0SK87"/>
<feature type="region of interest" description="Disordered" evidence="1">
    <location>
        <begin position="1"/>
        <end position="30"/>
    </location>
</feature>
<organism evidence="2">
    <name type="scientific">marine sediment metagenome</name>
    <dbReference type="NCBI Taxonomy" id="412755"/>
    <lineage>
        <taxon>unclassified sequences</taxon>
        <taxon>metagenomes</taxon>
        <taxon>ecological metagenomes</taxon>
    </lineage>
</organism>
<feature type="compositionally biased region" description="Polar residues" evidence="1">
    <location>
        <begin position="1"/>
        <end position="15"/>
    </location>
</feature>
<feature type="non-terminal residue" evidence="2">
    <location>
        <position position="30"/>
    </location>
</feature>
<reference evidence="2" key="1">
    <citation type="journal article" date="2014" name="Front. Microbiol.">
        <title>High frequency of phylogenetically diverse reductive dehalogenase-homologous genes in deep subseafloor sedimentary metagenomes.</title>
        <authorList>
            <person name="Kawai M."/>
            <person name="Futagami T."/>
            <person name="Toyoda A."/>
            <person name="Takaki Y."/>
            <person name="Nishi S."/>
            <person name="Hori S."/>
            <person name="Arai W."/>
            <person name="Tsubouchi T."/>
            <person name="Morono Y."/>
            <person name="Uchiyama I."/>
            <person name="Ito T."/>
            <person name="Fujiyama A."/>
            <person name="Inagaki F."/>
            <person name="Takami H."/>
        </authorList>
    </citation>
    <scope>NUCLEOTIDE SEQUENCE</scope>
    <source>
        <strain evidence="2">Expedition CK06-06</strain>
    </source>
</reference>
<comment type="caution">
    <text evidence="2">The sequence shown here is derived from an EMBL/GenBank/DDBJ whole genome shotgun (WGS) entry which is preliminary data.</text>
</comment>
<accession>X0SK87</accession>
<name>X0SK87_9ZZZZ</name>
<sequence>MASTVQAELNVSNPNKVPELGQLAEMGDGL</sequence>
<gene>
    <name evidence="2" type="ORF">S01H1_03962</name>
</gene>
<proteinExistence type="predicted"/>